<keyword evidence="1" id="KW-1133">Transmembrane helix</keyword>
<reference evidence="2" key="1">
    <citation type="submission" date="2020-10" db="EMBL/GenBank/DDBJ databases">
        <authorList>
            <person name="Gilroy R."/>
        </authorList>
    </citation>
    <scope>NUCLEOTIDE SEQUENCE</scope>
    <source>
        <strain evidence="2">CHK178-757</strain>
    </source>
</reference>
<evidence type="ECO:0000313" key="3">
    <source>
        <dbReference type="Proteomes" id="UP000823927"/>
    </source>
</evidence>
<reference evidence="2" key="2">
    <citation type="journal article" date="2021" name="PeerJ">
        <title>Extensive microbial diversity within the chicken gut microbiome revealed by metagenomics and culture.</title>
        <authorList>
            <person name="Gilroy R."/>
            <person name="Ravi A."/>
            <person name="Getino M."/>
            <person name="Pursley I."/>
            <person name="Horton D.L."/>
            <person name="Alikhan N.F."/>
            <person name="Baker D."/>
            <person name="Gharbi K."/>
            <person name="Hall N."/>
            <person name="Watson M."/>
            <person name="Adriaenssens E.M."/>
            <person name="Foster-Nyarko E."/>
            <person name="Jarju S."/>
            <person name="Secka A."/>
            <person name="Antonio M."/>
            <person name="Oren A."/>
            <person name="Chaudhuri R.R."/>
            <person name="La Ragione R."/>
            <person name="Hildebrand F."/>
            <person name="Pallen M.J."/>
        </authorList>
    </citation>
    <scope>NUCLEOTIDE SEQUENCE</scope>
    <source>
        <strain evidence="2">CHK178-757</strain>
    </source>
</reference>
<organism evidence="2 3">
    <name type="scientific">Candidatus Scybalocola faecigallinarum</name>
    <dbReference type="NCBI Taxonomy" id="2840941"/>
    <lineage>
        <taxon>Bacteria</taxon>
        <taxon>Bacillati</taxon>
        <taxon>Bacillota</taxon>
        <taxon>Clostridia</taxon>
        <taxon>Lachnospirales</taxon>
        <taxon>Lachnospiraceae</taxon>
        <taxon>Lachnospiraceae incertae sedis</taxon>
        <taxon>Candidatus Scybalocola (ex Gilroy et al. 2021)</taxon>
    </lineage>
</organism>
<dbReference type="EMBL" id="DVIT01000044">
    <property type="protein sequence ID" value="HIS48152.1"/>
    <property type="molecule type" value="Genomic_DNA"/>
</dbReference>
<feature type="transmembrane region" description="Helical" evidence="1">
    <location>
        <begin position="6"/>
        <end position="39"/>
    </location>
</feature>
<gene>
    <name evidence="2" type="ORF">IAB46_11495</name>
</gene>
<feature type="transmembrane region" description="Helical" evidence="1">
    <location>
        <begin position="76"/>
        <end position="109"/>
    </location>
</feature>
<evidence type="ECO:0000256" key="1">
    <source>
        <dbReference type="SAM" id="Phobius"/>
    </source>
</evidence>
<dbReference type="PANTHER" id="PTHR35813:SF1">
    <property type="entry name" value="INNER MEMBRANE PROTEIN YBAN"/>
    <property type="match status" value="1"/>
</dbReference>
<keyword evidence="1" id="KW-0472">Membrane</keyword>
<dbReference type="GO" id="GO:0005886">
    <property type="term" value="C:plasma membrane"/>
    <property type="evidence" value="ECO:0007669"/>
    <property type="project" value="TreeGrafter"/>
</dbReference>
<protein>
    <submittedName>
        <fullName evidence="2">YbaN family protein</fullName>
    </submittedName>
</protein>
<dbReference type="PANTHER" id="PTHR35813">
    <property type="entry name" value="INNER MEMBRANE PROTEIN YBAN"/>
    <property type="match status" value="1"/>
</dbReference>
<comment type="caution">
    <text evidence="2">The sequence shown here is derived from an EMBL/GenBank/DDBJ whole genome shotgun (WGS) entry which is preliminary data.</text>
</comment>
<dbReference type="Pfam" id="PF04304">
    <property type="entry name" value="DUF454"/>
    <property type="match status" value="1"/>
</dbReference>
<dbReference type="AlphaFoldDB" id="A0A9D1F6N0"/>
<sequence length="129" mass="14372">MNGICIGLGFLCVGLGAVGIALPILPATPFLILAAILFAKGSQRFHRWFIRTGLYKKYVIPAMGKKAMDRTSKIKAMITLFIIFSISFILVPIWYVKVIIFLVAMFHFYYFGFKIKTAAAVEKEVAGSE</sequence>
<proteinExistence type="predicted"/>
<name>A0A9D1F6N0_9FIRM</name>
<dbReference type="PIRSF" id="PIRSF016789">
    <property type="entry name" value="DUF454"/>
    <property type="match status" value="1"/>
</dbReference>
<accession>A0A9D1F6N0</accession>
<dbReference type="InterPro" id="IPR007401">
    <property type="entry name" value="DUF454"/>
</dbReference>
<dbReference type="Proteomes" id="UP000823927">
    <property type="component" value="Unassembled WGS sequence"/>
</dbReference>
<keyword evidence="1" id="KW-0812">Transmembrane</keyword>
<evidence type="ECO:0000313" key="2">
    <source>
        <dbReference type="EMBL" id="HIS48152.1"/>
    </source>
</evidence>